<accession>A0A5F2EVD0</accession>
<reference evidence="2" key="1">
    <citation type="submission" date="2018-01" db="EMBL/GenBank/DDBJ databases">
        <authorList>
            <person name="Li J."/>
        </authorList>
    </citation>
    <scope>NUCLEOTIDE SEQUENCE [LARGE SCALE GENOMIC DNA]</scope>
    <source>
        <strain evidence="2">592</strain>
    </source>
</reference>
<dbReference type="RefSeq" id="WP_108578274.1">
    <property type="nucleotide sequence ID" value="NZ_CP026952.1"/>
</dbReference>
<dbReference type="KEGG" id="aez:C3E78_10695"/>
<evidence type="ECO:0000313" key="2">
    <source>
        <dbReference type="Proteomes" id="UP000244384"/>
    </source>
</evidence>
<dbReference type="OrthoDB" id="3789937at2"/>
<proteinExistence type="predicted"/>
<evidence type="ECO:0000313" key="1">
    <source>
        <dbReference type="EMBL" id="AWB92629.1"/>
    </source>
</evidence>
<dbReference type="EMBL" id="CP026952">
    <property type="protein sequence ID" value="AWB92629.1"/>
    <property type="molecule type" value="Genomic_DNA"/>
</dbReference>
<sequence>MTGGIDVDLGTLTSIAALLDRGADDLEGLAGSVPAGVDAGPMTGFVASLLSQVVDSAGNVSTASTAAADLVRLSGDYYRRADAEAEADFADIKKAMEQ</sequence>
<dbReference type="AlphaFoldDB" id="A0A2S0WMQ3"/>
<accession>A0A2S0WMQ3</accession>
<gene>
    <name evidence="1" type="ORF">C3E78_10695</name>
</gene>
<name>A0A2S0WMQ3_9ACTN</name>
<organism evidence="1 2">
    <name type="scientific">Aeromicrobium chenweiae</name>
    <dbReference type="NCBI Taxonomy" id="2079793"/>
    <lineage>
        <taxon>Bacteria</taxon>
        <taxon>Bacillati</taxon>
        <taxon>Actinomycetota</taxon>
        <taxon>Actinomycetes</taxon>
        <taxon>Propionibacteriales</taxon>
        <taxon>Nocardioidaceae</taxon>
        <taxon>Aeromicrobium</taxon>
    </lineage>
</organism>
<protein>
    <submittedName>
        <fullName evidence="1">Uncharacterized protein</fullName>
    </submittedName>
</protein>
<dbReference type="Proteomes" id="UP000244384">
    <property type="component" value="Chromosome"/>
</dbReference>
<keyword evidence="2" id="KW-1185">Reference proteome</keyword>